<feature type="compositionally biased region" description="Basic and acidic residues" evidence="2">
    <location>
        <begin position="69"/>
        <end position="87"/>
    </location>
</feature>
<evidence type="ECO:0000313" key="3">
    <source>
        <dbReference type="EMBL" id="EKX42189.1"/>
    </source>
</evidence>
<evidence type="ECO:0000256" key="2">
    <source>
        <dbReference type="SAM" id="MobiDB-lite"/>
    </source>
</evidence>
<dbReference type="HOGENOM" id="CLU_597805_0_0_1"/>
<organism evidence="3">
    <name type="scientific">Guillardia theta (strain CCMP2712)</name>
    <name type="common">Cryptophyte</name>
    <dbReference type="NCBI Taxonomy" id="905079"/>
    <lineage>
        <taxon>Eukaryota</taxon>
        <taxon>Cryptophyceae</taxon>
        <taxon>Pyrenomonadales</taxon>
        <taxon>Geminigeraceae</taxon>
        <taxon>Guillardia</taxon>
    </lineage>
</organism>
<dbReference type="RefSeq" id="XP_005829169.1">
    <property type="nucleotide sequence ID" value="XM_005829112.1"/>
</dbReference>
<name>L1J228_GUITC</name>
<dbReference type="PaxDb" id="55529-EKX42189"/>
<proteinExistence type="predicted"/>
<dbReference type="KEGG" id="gtt:GUITHDRAFT_141392"/>
<gene>
    <name evidence="3" type="ORF">GUITHDRAFT_141392</name>
</gene>
<keyword evidence="5" id="KW-1185">Reference proteome</keyword>
<feature type="region of interest" description="Disordered" evidence="2">
    <location>
        <begin position="62"/>
        <end position="106"/>
    </location>
</feature>
<reference evidence="4" key="3">
    <citation type="submission" date="2015-06" db="UniProtKB">
        <authorList>
            <consortium name="EnsemblProtists"/>
        </authorList>
    </citation>
    <scope>IDENTIFICATION</scope>
</reference>
<dbReference type="AlphaFoldDB" id="L1J228"/>
<feature type="compositionally biased region" description="Basic and acidic residues" evidence="2">
    <location>
        <begin position="95"/>
        <end position="106"/>
    </location>
</feature>
<protein>
    <submittedName>
        <fullName evidence="3 4">Uncharacterized protein</fullName>
    </submittedName>
</protein>
<evidence type="ECO:0000256" key="1">
    <source>
        <dbReference type="SAM" id="Coils"/>
    </source>
</evidence>
<dbReference type="EMBL" id="JH993018">
    <property type="protein sequence ID" value="EKX42189.1"/>
    <property type="molecule type" value="Genomic_DNA"/>
</dbReference>
<keyword evidence="1" id="KW-0175">Coiled coil</keyword>
<sequence>MSETIHNGGSNDHNELLASLDAALLVAMDVEELPTAHIKGEKKVADPYEDFDFLLSENSQSLSDSASKASDDHPAEADKAEKDEEAAAVRASPSHGDRPPTQETTQERFRLNLSIADVVNLPINSRSAGEFYVEIRVLARGKFERKSNKLVRTSRVKKTWSREKKSHAQFDGEKFQISASRSDAFVFILWEYNSRGADVKNGFAKVFGYDLVPGGEGSERDGELVYSLSLRASQDAELCGPDGFTTKVEIHVDSIEILEASSSPSKNSPNFLRLPRKVVGSPAGEQKERSSKKVNSSPPAPKNEGIETRPTSARLVKLSAPHPVSPEAREGRDSDASKDKEIEELKSQLHEVYSHLKELQVKVESRSQSHSIAEKATREAIKRLEQSEEENSQLRRDNDLSQKRVLQLENQVALMEQERAAMGLSLSKLDSTLIWSHANLHPSRTTEVLFNRLLFLLS</sequence>
<evidence type="ECO:0000313" key="4">
    <source>
        <dbReference type="EnsemblProtists" id="EKX42189"/>
    </source>
</evidence>
<feature type="compositionally biased region" description="Basic and acidic residues" evidence="2">
    <location>
        <begin position="327"/>
        <end position="338"/>
    </location>
</feature>
<evidence type="ECO:0000313" key="5">
    <source>
        <dbReference type="Proteomes" id="UP000011087"/>
    </source>
</evidence>
<reference evidence="5" key="2">
    <citation type="submission" date="2012-11" db="EMBL/GenBank/DDBJ databases">
        <authorList>
            <person name="Kuo A."/>
            <person name="Curtis B.A."/>
            <person name="Tanifuji G."/>
            <person name="Burki F."/>
            <person name="Gruber A."/>
            <person name="Irimia M."/>
            <person name="Maruyama S."/>
            <person name="Arias M.C."/>
            <person name="Ball S.G."/>
            <person name="Gile G.H."/>
            <person name="Hirakawa Y."/>
            <person name="Hopkins J.F."/>
            <person name="Rensing S.A."/>
            <person name="Schmutz J."/>
            <person name="Symeonidi A."/>
            <person name="Elias M."/>
            <person name="Eveleigh R.J."/>
            <person name="Herman E.K."/>
            <person name="Klute M.J."/>
            <person name="Nakayama T."/>
            <person name="Obornik M."/>
            <person name="Reyes-Prieto A."/>
            <person name="Armbrust E.V."/>
            <person name="Aves S.J."/>
            <person name="Beiko R.G."/>
            <person name="Coutinho P."/>
            <person name="Dacks J.B."/>
            <person name="Durnford D.G."/>
            <person name="Fast N.M."/>
            <person name="Green B.R."/>
            <person name="Grisdale C."/>
            <person name="Hempe F."/>
            <person name="Henrissat B."/>
            <person name="Hoppner M.P."/>
            <person name="Ishida K.-I."/>
            <person name="Kim E."/>
            <person name="Koreny L."/>
            <person name="Kroth P.G."/>
            <person name="Liu Y."/>
            <person name="Malik S.-B."/>
            <person name="Maier U.G."/>
            <person name="McRose D."/>
            <person name="Mock T."/>
            <person name="Neilson J.A."/>
            <person name="Onodera N.T."/>
            <person name="Poole A.M."/>
            <person name="Pritham E.J."/>
            <person name="Richards T.A."/>
            <person name="Rocap G."/>
            <person name="Roy S.W."/>
            <person name="Sarai C."/>
            <person name="Schaack S."/>
            <person name="Shirato S."/>
            <person name="Slamovits C.H."/>
            <person name="Spencer D.F."/>
            <person name="Suzuki S."/>
            <person name="Worden A.Z."/>
            <person name="Zauner S."/>
            <person name="Barry K."/>
            <person name="Bell C."/>
            <person name="Bharti A.K."/>
            <person name="Crow J.A."/>
            <person name="Grimwood J."/>
            <person name="Kramer R."/>
            <person name="Lindquist E."/>
            <person name="Lucas S."/>
            <person name="Salamov A."/>
            <person name="McFadden G.I."/>
            <person name="Lane C.E."/>
            <person name="Keeling P.J."/>
            <person name="Gray M.W."/>
            <person name="Grigoriev I.V."/>
            <person name="Archibald J.M."/>
        </authorList>
    </citation>
    <scope>NUCLEOTIDE SEQUENCE</scope>
    <source>
        <strain evidence="5">CCMP2712</strain>
    </source>
</reference>
<feature type="compositionally biased region" description="Polar residues" evidence="2">
    <location>
        <begin position="261"/>
        <end position="270"/>
    </location>
</feature>
<feature type="coiled-coil region" evidence="1">
    <location>
        <begin position="342"/>
        <end position="418"/>
    </location>
</feature>
<accession>L1J228</accession>
<reference evidence="3 5" key="1">
    <citation type="journal article" date="2012" name="Nature">
        <title>Algal genomes reveal evolutionary mosaicism and the fate of nucleomorphs.</title>
        <authorList>
            <consortium name="DOE Joint Genome Institute"/>
            <person name="Curtis B.A."/>
            <person name="Tanifuji G."/>
            <person name="Burki F."/>
            <person name="Gruber A."/>
            <person name="Irimia M."/>
            <person name="Maruyama S."/>
            <person name="Arias M.C."/>
            <person name="Ball S.G."/>
            <person name="Gile G.H."/>
            <person name="Hirakawa Y."/>
            <person name="Hopkins J.F."/>
            <person name="Kuo A."/>
            <person name="Rensing S.A."/>
            <person name="Schmutz J."/>
            <person name="Symeonidi A."/>
            <person name="Elias M."/>
            <person name="Eveleigh R.J."/>
            <person name="Herman E.K."/>
            <person name="Klute M.J."/>
            <person name="Nakayama T."/>
            <person name="Obornik M."/>
            <person name="Reyes-Prieto A."/>
            <person name="Armbrust E.V."/>
            <person name="Aves S.J."/>
            <person name="Beiko R.G."/>
            <person name="Coutinho P."/>
            <person name="Dacks J.B."/>
            <person name="Durnford D.G."/>
            <person name="Fast N.M."/>
            <person name="Green B.R."/>
            <person name="Grisdale C.J."/>
            <person name="Hempel F."/>
            <person name="Henrissat B."/>
            <person name="Hoppner M.P."/>
            <person name="Ishida K."/>
            <person name="Kim E."/>
            <person name="Koreny L."/>
            <person name="Kroth P.G."/>
            <person name="Liu Y."/>
            <person name="Malik S.B."/>
            <person name="Maier U.G."/>
            <person name="McRose D."/>
            <person name="Mock T."/>
            <person name="Neilson J.A."/>
            <person name="Onodera N.T."/>
            <person name="Poole A.M."/>
            <person name="Pritham E.J."/>
            <person name="Richards T.A."/>
            <person name="Rocap G."/>
            <person name="Roy S.W."/>
            <person name="Sarai C."/>
            <person name="Schaack S."/>
            <person name="Shirato S."/>
            <person name="Slamovits C.H."/>
            <person name="Spencer D.F."/>
            <person name="Suzuki S."/>
            <person name="Worden A.Z."/>
            <person name="Zauner S."/>
            <person name="Barry K."/>
            <person name="Bell C."/>
            <person name="Bharti A.K."/>
            <person name="Crow J.A."/>
            <person name="Grimwood J."/>
            <person name="Kramer R."/>
            <person name="Lindquist E."/>
            <person name="Lucas S."/>
            <person name="Salamov A."/>
            <person name="McFadden G.I."/>
            <person name="Lane C.E."/>
            <person name="Keeling P.J."/>
            <person name="Gray M.W."/>
            <person name="Grigoriev I.V."/>
            <person name="Archibald J.M."/>
        </authorList>
    </citation>
    <scope>NUCLEOTIDE SEQUENCE</scope>
    <source>
        <strain evidence="3 5">CCMP2712</strain>
    </source>
</reference>
<dbReference type="EnsemblProtists" id="EKX42189">
    <property type="protein sequence ID" value="EKX42189"/>
    <property type="gene ID" value="GUITHDRAFT_141392"/>
</dbReference>
<dbReference type="GeneID" id="17298878"/>
<feature type="region of interest" description="Disordered" evidence="2">
    <location>
        <begin position="261"/>
        <end position="338"/>
    </location>
</feature>
<dbReference type="Proteomes" id="UP000011087">
    <property type="component" value="Unassembled WGS sequence"/>
</dbReference>